<dbReference type="RefSeq" id="WP_020789627.1">
    <property type="nucleotide sequence ID" value="NZ_JAADZU010000011.1"/>
</dbReference>
<keyword evidence="2" id="KW-1185">Reference proteome</keyword>
<protein>
    <submittedName>
        <fullName evidence="1">Uncharacterized protein</fullName>
    </submittedName>
</protein>
<reference evidence="1 2" key="1">
    <citation type="submission" date="2020-01" db="EMBL/GenBank/DDBJ databases">
        <title>Investigation of new actinobacteria for the biodesulphurisation of diesel fuel.</title>
        <authorList>
            <person name="Athi Narayanan S.M."/>
        </authorList>
    </citation>
    <scope>NUCLEOTIDE SEQUENCE [LARGE SCALE GENOMIC DNA]</scope>
    <source>
        <strain evidence="1 2">213E</strain>
    </source>
</reference>
<proteinExistence type="predicted"/>
<dbReference type="AlphaFoldDB" id="A0A7K3LL46"/>
<evidence type="ECO:0000313" key="1">
    <source>
        <dbReference type="EMBL" id="NDK88966.1"/>
    </source>
</evidence>
<sequence length="374" mass="40736">MARFELPTLDTLRDLGRPHENAITIYAETSPAPDEREGSALTAKSAFDRAIRTLRETGIRHATETALRDQWEKIRNDEAWSRLSRSVAIFLTPVFSEIFVLPNNLENQMQVGGYFDLGQLVRAVSSSQAAYALTLSANGWNLWSATATTVATELQLTGEYGTDAADATNRATIRDRGHVRRLVGDEGKKVLLDQYAHRVAEAVKTELAHPDPNATQPLFLFAADPLLDLYRNADSVRRVIPVHGAPDNLRADEIDTAIRKEIPAINAERSSARMDRIADGVSAGLVATELEDIARAAVAGAVSTLLYEFTVDIFGTMDPATGALTRSDDGYDLLSAIVVSVLDHGGEVKAVRDMEITHSLWNGVAVAGLRYPLG</sequence>
<accession>A0A7K3LL46</accession>
<comment type="caution">
    <text evidence="1">The sequence shown here is derived from an EMBL/GenBank/DDBJ whole genome shotgun (WGS) entry which is preliminary data.</text>
</comment>
<evidence type="ECO:0000313" key="2">
    <source>
        <dbReference type="Proteomes" id="UP000466307"/>
    </source>
</evidence>
<dbReference type="InterPro" id="IPR041638">
    <property type="entry name" value="BaeRF_family11"/>
</dbReference>
<name>A0A7K3LL46_9ACTN</name>
<dbReference type="Proteomes" id="UP000466307">
    <property type="component" value="Unassembled WGS sequence"/>
</dbReference>
<organism evidence="1 2">
    <name type="scientific">Gordonia desulfuricans</name>
    <dbReference type="NCBI Taxonomy" id="89051"/>
    <lineage>
        <taxon>Bacteria</taxon>
        <taxon>Bacillati</taxon>
        <taxon>Actinomycetota</taxon>
        <taxon>Actinomycetes</taxon>
        <taxon>Mycobacteriales</taxon>
        <taxon>Gordoniaceae</taxon>
        <taxon>Gordonia</taxon>
    </lineage>
</organism>
<dbReference type="Pfam" id="PF18855">
    <property type="entry name" value="baeRF_family11"/>
    <property type="match status" value="1"/>
</dbReference>
<gene>
    <name evidence="1" type="ORF">GYA93_05140</name>
</gene>
<dbReference type="EMBL" id="JAADZU010000011">
    <property type="protein sequence ID" value="NDK88966.1"/>
    <property type="molecule type" value="Genomic_DNA"/>
</dbReference>